<sequence>MSTTTASDRTQNPMPVCSGISGLGKTRMLEEGITILQEVMKLDRNHIASVIVPYSNGFRPHPVEQSMSIEASISWRLLFRVFLDKNCSHSFQSWFQSRLPCNGGQLTLENAVGVVVRKLRKKAQEPAPLYLFLGIDDYQKITKVGARPKETKTPLVRELVEAIGALVCSKLPNLVLLPMFAGTDLGVIASGSLADSSYYVMEQLPMTLLTLDQMFSLVESNAAFAGLLQYSRIRRNLFTLGGVPGWVVKYLLELKRYAESDVVSLDSIDKCFVTVWTTYVDSYLSSLQTQKLVRLAAFAVSGRQVGTNGSFDETLKWSRLRDSSLCLLILRASLLCDVRVPYALLYKCWMAL</sequence>
<evidence type="ECO:0008006" key="3">
    <source>
        <dbReference type="Google" id="ProtNLM"/>
    </source>
</evidence>
<dbReference type="OrthoDB" id="19885at2759"/>
<dbReference type="AlphaFoldDB" id="A0A8T1W1J1"/>
<evidence type="ECO:0000313" key="1">
    <source>
        <dbReference type="EMBL" id="KAG7386070.1"/>
    </source>
</evidence>
<proteinExistence type="predicted"/>
<protein>
    <recommendedName>
        <fullName evidence="3">Crinkler (CRN) family protein</fullName>
    </recommendedName>
</protein>
<keyword evidence="2" id="KW-1185">Reference proteome</keyword>
<reference evidence="1" key="1">
    <citation type="submission" date="2021-02" db="EMBL/GenBank/DDBJ databases">
        <authorList>
            <person name="Palmer J.M."/>
        </authorList>
    </citation>
    <scope>NUCLEOTIDE SEQUENCE</scope>
    <source>
        <strain evidence="1">SCRP734</strain>
    </source>
</reference>
<organism evidence="1 2">
    <name type="scientific">Phytophthora pseudosyringae</name>
    <dbReference type="NCBI Taxonomy" id="221518"/>
    <lineage>
        <taxon>Eukaryota</taxon>
        <taxon>Sar</taxon>
        <taxon>Stramenopiles</taxon>
        <taxon>Oomycota</taxon>
        <taxon>Peronosporomycetes</taxon>
        <taxon>Peronosporales</taxon>
        <taxon>Peronosporaceae</taxon>
        <taxon>Phytophthora</taxon>
    </lineage>
</organism>
<name>A0A8T1W1J1_9STRA</name>
<comment type="caution">
    <text evidence="1">The sequence shown here is derived from an EMBL/GenBank/DDBJ whole genome shotgun (WGS) entry which is preliminary data.</text>
</comment>
<gene>
    <name evidence="1" type="ORF">PHYPSEUDO_000662</name>
</gene>
<accession>A0A8T1W1J1</accession>
<evidence type="ECO:0000313" key="2">
    <source>
        <dbReference type="Proteomes" id="UP000694044"/>
    </source>
</evidence>
<dbReference type="Proteomes" id="UP000694044">
    <property type="component" value="Unassembled WGS sequence"/>
</dbReference>
<dbReference type="EMBL" id="JAGDFM010000108">
    <property type="protein sequence ID" value="KAG7386070.1"/>
    <property type="molecule type" value="Genomic_DNA"/>
</dbReference>